<proteinExistence type="predicted"/>
<dbReference type="AlphaFoldDB" id="A0A7S4EEP8"/>
<dbReference type="InterPro" id="IPR027417">
    <property type="entry name" value="P-loop_NTPase"/>
</dbReference>
<dbReference type="Gene3D" id="3.40.50.300">
    <property type="entry name" value="P-loop containing nucleotide triphosphate hydrolases"/>
    <property type="match status" value="1"/>
</dbReference>
<evidence type="ECO:0008006" key="3">
    <source>
        <dbReference type="Google" id="ProtNLM"/>
    </source>
</evidence>
<organism evidence="2">
    <name type="scientific">Pseudo-nitzschia australis</name>
    <dbReference type="NCBI Taxonomy" id="44445"/>
    <lineage>
        <taxon>Eukaryota</taxon>
        <taxon>Sar</taxon>
        <taxon>Stramenopiles</taxon>
        <taxon>Ochrophyta</taxon>
        <taxon>Bacillariophyta</taxon>
        <taxon>Bacillariophyceae</taxon>
        <taxon>Bacillariophycidae</taxon>
        <taxon>Bacillariales</taxon>
        <taxon>Bacillariaceae</taxon>
        <taxon>Pseudo-nitzschia</taxon>
    </lineage>
</organism>
<reference evidence="2" key="1">
    <citation type="submission" date="2021-01" db="EMBL/GenBank/DDBJ databases">
        <authorList>
            <person name="Corre E."/>
            <person name="Pelletier E."/>
            <person name="Niang G."/>
            <person name="Scheremetjew M."/>
            <person name="Finn R."/>
            <person name="Kale V."/>
            <person name="Holt S."/>
            <person name="Cochrane G."/>
            <person name="Meng A."/>
            <person name="Brown T."/>
            <person name="Cohen L."/>
        </authorList>
    </citation>
    <scope>NUCLEOTIDE SEQUENCE</scope>
    <source>
        <strain evidence="2">10249 10 AB</strain>
    </source>
</reference>
<evidence type="ECO:0000313" key="2">
    <source>
        <dbReference type="EMBL" id="CAE0708049.1"/>
    </source>
</evidence>
<feature type="region of interest" description="Disordered" evidence="1">
    <location>
        <begin position="205"/>
        <end position="239"/>
    </location>
</feature>
<dbReference type="EMBL" id="HBIX01000994">
    <property type="protein sequence ID" value="CAE0708049.1"/>
    <property type="molecule type" value="Transcribed_RNA"/>
</dbReference>
<evidence type="ECO:0000256" key="1">
    <source>
        <dbReference type="SAM" id="MobiDB-lite"/>
    </source>
</evidence>
<gene>
    <name evidence="2" type="ORF">PAUS00366_LOCUS769</name>
</gene>
<feature type="compositionally biased region" description="Basic and acidic residues" evidence="1">
    <location>
        <begin position="227"/>
        <end position="239"/>
    </location>
</feature>
<protein>
    <recommendedName>
        <fullName evidence="3">Sulfotransferase domain-containing protein</fullName>
    </recommendedName>
</protein>
<accession>A0A7S4EEP8</accession>
<sequence length="502" mass="57597">MVGEEDLGESPKKQVRQFCSATTPFGIAIACPHPYKKSKNGLLDDKGQALQKFGKNRKRKTKPLDVSYKSLNCQKCDDDHYLDDVNYHFDTIFNSQTDSKSFPKERSVFNPPSDPHPGHTCDIVYTGHNNIGSELHWLPPRYLKEHWWDNSVFGRHGNDYAGDSGSGELDKYWATLLEDRNRRRQQLLRKLTKEAGTASINLDHDTTADEEHTSTATRWCPSGYFPESKEGEVDTAGGKRYDRPATEEDYMGAFKTCSKLLAEKADRLFLESFYPSSSSPTPDGKQQKLNYSPFYASMPVHRVTVLRDPWSWIISKFFWHRRKDDSRSCDDVTFSIGKKHEDPISGRLIGWCELYSLESLFKLCGNDCLLRYKYGMISLEEIEDQVESNLRNAFSVVGLLNELGTFYNMVTDRIDYVDLTYRVKRSGDPHATNKTEESTACASLYRDDEIFRESVRQKVPAFAALERIYSVGVEVNRFQQQELQRCRKLKGETPTKGVYNLS</sequence>
<name>A0A7S4EEP8_9STRA</name>